<evidence type="ECO:0000313" key="3">
    <source>
        <dbReference type="Proteomes" id="UP001238603"/>
    </source>
</evidence>
<feature type="chain" id="PRO_5046863263" evidence="1">
    <location>
        <begin position="25"/>
        <end position="293"/>
    </location>
</feature>
<organism evidence="2 3">
    <name type="scientific">Roseateles subflavus</name>
    <dbReference type="NCBI Taxonomy" id="3053353"/>
    <lineage>
        <taxon>Bacteria</taxon>
        <taxon>Pseudomonadati</taxon>
        <taxon>Pseudomonadota</taxon>
        <taxon>Betaproteobacteria</taxon>
        <taxon>Burkholderiales</taxon>
        <taxon>Sphaerotilaceae</taxon>
        <taxon>Roseateles</taxon>
    </lineage>
</organism>
<gene>
    <name evidence="2" type="ORF">QRD43_03650</name>
</gene>
<keyword evidence="1" id="KW-0732">Signal</keyword>
<feature type="signal peptide" evidence="1">
    <location>
        <begin position="1"/>
        <end position="24"/>
    </location>
</feature>
<dbReference type="Proteomes" id="UP001238603">
    <property type="component" value="Unassembled WGS sequence"/>
</dbReference>
<reference evidence="2 3" key="1">
    <citation type="submission" date="2023-06" db="EMBL/GenBank/DDBJ databases">
        <title>Pelomonas sp. APW6 16S ribosomal RNA gene genome sequencing and assembly.</title>
        <authorList>
            <person name="Woo H."/>
        </authorList>
    </citation>
    <scope>NUCLEOTIDE SEQUENCE [LARGE SCALE GENOMIC DNA]</scope>
    <source>
        <strain evidence="2 3">APW6</strain>
    </source>
</reference>
<sequence length="293" mass="32295">MRPFPYRLRRGLAALLLISQAALAATPPRAAKPPRPGAARPAADISERDWALLEPDGPFYVRFQVDGDAVNKPLYRLGGSYDHAVLEMKGPGSPQVEQLRLEVGTMPGSTRAESIELWLHQGFELREGATLRREITGMPFCGWEGATKDVPMEGFYRVATPRTVKRPYDFGPGPGRGALFSTDANTDAANTLPDGYQSQAPNFLGTYEGHFEITAIDTARHILEGRFAFDAARVVSTHRGRYGNVEAMCGNPSHFKLQTVRITGGEFRIRYCLSPMDPSNSRYCPPPLSPESR</sequence>
<comment type="caution">
    <text evidence="2">The sequence shown here is derived from an EMBL/GenBank/DDBJ whole genome shotgun (WGS) entry which is preliminary data.</text>
</comment>
<protein>
    <submittedName>
        <fullName evidence="2">Uncharacterized protein</fullName>
    </submittedName>
</protein>
<dbReference type="EMBL" id="JASVDS010000001">
    <property type="protein sequence ID" value="MDL5030991.1"/>
    <property type="molecule type" value="Genomic_DNA"/>
</dbReference>
<name>A0ABT7LDQ9_9BURK</name>
<dbReference type="RefSeq" id="WP_285981111.1">
    <property type="nucleotide sequence ID" value="NZ_JASVDS010000001.1"/>
</dbReference>
<evidence type="ECO:0000256" key="1">
    <source>
        <dbReference type="SAM" id="SignalP"/>
    </source>
</evidence>
<evidence type="ECO:0000313" key="2">
    <source>
        <dbReference type="EMBL" id="MDL5030991.1"/>
    </source>
</evidence>
<keyword evidence="3" id="KW-1185">Reference proteome</keyword>
<accession>A0ABT7LDQ9</accession>
<proteinExistence type="predicted"/>